<name>A0A8X6UC52_NEPPI</name>
<organism evidence="1 2">
    <name type="scientific">Nephila pilipes</name>
    <name type="common">Giant wood spider</name>
    <name type="synonym">Nephila maculata</name>
    <dbReference type="NCBI Taxonomy" id="299642"/>
    <lineage>
        <taxon>Eukaryota</taxon>
        <taxon>Metazoa</taxon>
        <taxon>Ecdysozoa</taxon>
        <taxon>Arthropoda</taxon>
        <taxon>Chelicerata</taxon>
        <taxon>Arachnida</taxon>
        <taxon>Araneae</taxon>
        <taxon>Araneomorphae</taxon>
        <taxon>Entelegynae</taxon>
        <taxon>Araneoidea</taxon>
        <taxon>Nephilidae</taxon>
        <taxon>Nephila</taxon>
    </lineage>
</organism>
<dbReference type="Proteomes" id="UP000887013">
    <property type="component" value="Unassembled WGS sequence"/>
</dbReference>
<protein>
    <submittedName>
        <fullName evidence="1">Uncharacterized protein</fullName>
    </submittedName>
</protein>
<reference evidence="1" key="1">
    <citation type="submission" date="2020-08" db="EMBL/GenBank/DDBJ databases">
        <title>Multicomponent nature underlies the extraordinary mechanical properties of spider dragline silk.</title>
        <authorList>
            <person name="Kono N."/>
            <person name="Nakamura H."/>
            <person name="Mori M."/>
            <person name="Yoshida Y."/>
            <person name="Ohtoshi R."/>
            <person name="Malay A.D."/>
            <person name="Moran D.A.P."/>
            <person name="Tomita M."/>
            <person name="Numata K."/>
            <person name="Arakawa K."/>
        </authorList>
    </citation>
    <scope>NUCLEOTIDE SEQUENCE</scope>
</reference>
<dbReference type="EMBL" id="BMAW01079544">
    <property type="protein sequence ID" value="GFU15687.1"/>
    <property type="molecule type" value="Genomic_DNA"/>
</dbReference>
<evidence type="ECO:0000313" key="1">
    <source>
        <dbReference type="EMBL" id="GFU15687.1"/>
    </source>
</evidence>
<sequence>MWPLDVHYGILLGSSVRQLFFDPLYYHSAQLYLNEPTFRVAQVVSAGGYNSMGVVRPSPVPEGTGAGQSWTGQHLHATCRGRHSPTEPMCCVRDRGAVTGTQPNNQVHTPTRRALGLSSHAVRPEIPIGCFFGHDLSLRRLVREEGRSITCRMLKKNVMIGSRKRAKKPTGRDSQLNLHFGRQNKEHTLLALKEGPVFRVRSMPQRLQCKRVWKGKVEKNHYTFSYLLGKEPPSEFVQLCQNLVHETFPATLPSDSCSP</sequence>
<comment type="caution">
    <text evidence="1">The sequence shown here is derived from an EMBL/GenBank/DDBJ whole genome shotgun (WGS) entry which is preliminary data.</text>
</comment>
<keyword evidence="2" id="KW-1185">Reference proteome</keyword>
<proteinExistence type="predicted"/>
<dbReference type="AlphaFoldDB" id="A0A8X6UC52"/>
<gene>
    <name evidence="1" type="ORF">NPIL_524781</name>
</gene>
<accession>A0A8X6UC52</accession>
<evidence type="ECO:0000313" key="2">
    <source>
        <dbReference type="Proteomes" id="UP000887013"/>
    </source>
</evidence>